<evidence type="ECO:0000313" key="1">
    <source>
        <dbReference type="EMBL" id="RDB37084.1"/>
    </source>
</evidence>
<evidence type="ECO:0000313" key="2">
    <source>
        <dbReference type="Proteomes" id="UP000253934"/>
    </source>
</evidence>
<name>A0A369KZC6_9BACT</name>
<proteinExistence type="predicted"/>
<accession>A0A369KZC6</accession>
<dbReference type="EMBL" id="QOVW01000009">
    <property type="protein sequence ID" value="RDB37084.1"/>
    <property type="molecule type" value="Genomic_DNA"/>
</dbReference>
<feature type="non-terminal residue" evidence="1">
    <location>
        <position position="220"/>
    </location>
</feature>
<reference evidence="1" key="1">
    <citation type="submission" date="2018-04" db="EMBL/GenBank/DDBJ databases">
        <title>Draft genome sequence of the Candidatus Spirobacillus cienkowskii, a pathogen of freshwater Daphnia species, reconstructed from hemolymph metagenomic reads.</title>
        <authorList>
            <person name="Bresciani L."/>
            <person name="Lemos L.N."/>
            <person name="Wale N."/>
            <person name="Lin J.Y."/>
            <person name="Fernandes G.R."/>
            <person name="Duffy M.A."/>
            <person name="Rodrigues J.M."/>
        </authorList>
    </citation>
    <scope>NUCLEOTIDE SEQUENCE [LARGE SCALE GENOMIC DNA]</scope>
    <source>
        <strain evidence="1">Binning01</strain>
    </source>
</reference>
<dbReference type="AlphaFoldDB" id="A0A369KZC6"/>
<gene>
    <name evidence="1" type="ORF">DCC88_01660</name>
</gene>
<protein>
    <submittedName>
        <fullName evidence="1">Transposase</fullName>
    </submittedName>
</protein>
<comment type="caution">
    <text evidence="1">The sequence shown here is derived from an EMBL/GenBank/DDBJ whole genome shotgun (WGS) entry which is preliminary data.</text>
</comment>
<organism evidence="1 2">
    <name type="scientific">Spirobacillus cienkowskii</name>
    <dbReference type="NCBI Taxonomy" id="495820"/>
    <lineage>
        <taxon>Bacteria</taxon>
        <taxon>Pseudomonadati</taxon>
        <taxon>Bdellovibrionota</taxon>
        <taxon>Oligoflexia</taxon>
        <taxon>Silvanigrellales</taxon>
        <taxon>Spirobacillus</taxon>
    </lineage>
</organism>
<keyword evidence="2" id="KW-1185">Reference proteome</keyword>
<sequence length="220" mass="25507">MITTYHYRIKDSGKANRVLSQMSRSVNMVWNFCKQTQQDALKNKSVKLIDDKKSGEKISIPYFFSSSEMDRLVAGSSKELGLHSQTVQAISQEYITRRKQFKTLLRWRGKKSLGWVPFKSSAIKIHDGKISYNKNDFSFWNSRELPEDAKIKTGSFCQDKSGHWYLNIAFESELIRIKRDEDKEIGIDIGIKTLATCSNGEKIDRPNLRKNALKKLRYLK</sequence>
<dbReference type="Proteomes" id="UP000253934">
    <property type="component" value="Unassembled WGS sequence"/>
</dbReference>